<name>A0ABW0NXX8_9HYPH</name>
<reference evidence="2" key="1">
    <citation type="journal article" date="2019" name="Int. J. Syst. Evol. Microbiol.">
        <title>The Global Catalogue of Microorganisms (GCM) 10K type strain sequencing project: providing services to taxonomists for standard genome sequencing and annotation.</title>
        <authorList>
            <consortium name="The Broad Institute Genomics Platform"/>
            <consortium name="The Broad Institute Genome Sequencing Center for Infectious Disease"/>
            <person name="Wu L."/>
            <person name="Ma J."/>
        </authorList>
    </citation>
    <scope>NUCLEOTIDE SEQUENCE [LARGE SCALE GENOMIC DNA]</scope>
    <source>
        <strain evidence="2">CCUG 43117</strain>
    </source>
</reference>
<proteinExistence type="predicted"/>
<sequence length="55" mass="6320">MPINEFECEEAGYEEACSHIAIVSINSSECQCMDCLLTWPKRPDFKSDFPEFDRG</sequence>
<accession>A0ABW0NXX8</accession>
<evidence type="ECO:0000313" key="1">
    <source>
        <dbReference type="EMBL" id="MFC5505356.1"/>
    </source>
</evidence>
<organism evidence="1 2">
    <name type="scientific">Bosea massiliensis</name>
    <dbReference type="NCBI Taxonomy" id="151419"/>
    <lineage>
        <taxon>Bacteria</taxon>
        <taxon>Pseudomonadati</taxon>
        <taxon>Pseudomonadota</taxon>
        <taxon>Alphaproteobacteria</taxon>
        <taxon>Hyphomicrobiales</taxon>
        <taxon>Boseaceae</taxon>
        <taxon>Bosea</taxon>
    </lineage>
</organism>
<keyword evidence="2" id="KW-1185">Reference proteome</keyword>
<dbReference type="RefSeq" id="WP_156451657.1">
    <property type="nucleotide sequence ID" value="NZ_JBHSLU010000017.1"/>
</dbReference>
<dbReference type="EMBL" id="JBHSLU010000017">
    <property type="protein sequence ID" value="MFC5505356.1"/>
    <property type="molecule type" value="Genomic_DNA"/>
</dbReference>
<evidence type="ECO:0000313" key="2">
    <source>
        <dbReference type="Proteomes" id="UP001596060"/>
    </source>
</evidence>
<comment type="caution">
    <text evidence="1">The sequence shown here is derived from an EMBL/GenBank/DDBJ whole genome shotgun (WGS) entry which is preliminary data.</text>
</comment>
<gene>
    <name evidence="1" type="ORF">ACFPN9_08810</name>
</gene>
<protein>
    <submittedName>
        <fullName evidence="1">Uncharacterized protein</fullName>
    </submittedName>
</protein>
<dbReference type="Proteomes" id="UP001596060">
    <property type="component" value="Unassembled WGS sequence"/>
</dbReference>